<keyword evidence="3" id="KW-1185">Reference proteome</keyword>
<organism evidence="2 3">
    <name type="scientific">Candidula unifasciata</name>
    <dbReference type="NCBI Taxonomy" id="100452"/>
    <lineage>
        <taxon>Eukaryota</taxon>
        <taxon>Metazoa</taxon>
        <taxon>Spiralia</taxon>
        <taxon>Lophotrochozoa</taxon>
        <taxon>Mollusca</taxon>
        <taxon>Gastropoda</taxon>
        <taxon>Heterobranchia</taxon>
        <taxon>Euthyneura</taxon>
        <taxon>Panpulmonata</taxon>
        <taxon>Eupulmonata</taxon>
        <taxon>Stylommatophora</taxon>
        <taxon>Helicina</taxon>
        <taxon>Helicoidea</taxon>
        <taxon>Geomitridae</taxon>
        <taxon>Candidula</taxon>
    </lineage>
</organism>
<comment type="caution">
    <text evidence="2">The sequence shown here is derived from an EMBL/GenBank/DDBJ whole genome shotgun (WGS) entry which is preliminary data.</text>
</comment>
<protein>
    <recommendedName>
        <fullName evidence="1">Fibronectin type-III domain-containing protein</fullName>
    </recommendedName>
</protein>
<accession>A0A8S3ZXL2</accession>
<proteinExistence type="predicted"/>
<feature type="non-terminal residue" evidence="2">
    <location>
        <position position="113"/>
    </location>
</feature>
<dbReference type="SUPFAM" id="SSF49265">
    <property type="entry name" value="Fibronectin type III"/>
    <property type="match status" value="1"/>
</dbReference>
<evidence type="ECO:0000259" key="1">
    <source>
        <dbReference type="PROSITE" id="PS50853"/>
    </source>
</evidence>
<dbReference type="InterPro" id="IPR003961">
    <property type="entry name" value="FN3_dom"/>
</dbReference>
<dbReference type="InterPro" id="IPR013783">
    <property type="entry name" value="Ig-like_fold"/>
</dbReference>
<dbReference type="PROSITE" id="PS50853">
    <property type="entry name" value="FN3"/>
    <property type="match status" value="1"/>
</dbReference>
<evidence type="ECO:0000313" key="3">
    <source>
        <dbReference type="Proteomes" id="UP000678393"/>
    </source>
</evidence>
<feature type="domain" description="Fibronectin type-III" evidence="1">
    <location>
        <begin position="1"/>
        <end position="63"/>
    </location>
</feature>
<dbReference type="InterPro" id="IPR036116">
    <property type="entry name" value="FN3_sf"/>
</dbReference>
<dbReference type="Pfam" id="PF00041">
    <property type="entry name" value="fn3"/>
    <property type="match status" value="1"/>
</dbReference>
<dbReference type="AlphaFoldDB" id="A0A8S3ZXL2"/>
<dbReference type="Gene3D" id="2.60.40.10">
    <property type="entry name" value="Immunoglobulins"/>
    <property type="match status" value="1"/>
</dbReference>
<dbReference type="OrthoDB" id="6272054at2759"/>
<evidence type="ECO:0000313" key="2">
    <source>
        <dbReference type="EMBL" id="CAG5134403.1"/>
    </source>
</evidence>
<dbReference type="Proteomes" id="UP000678393">
    <property type="component" value="Unassembled WGS sequence"/>
</dbReference>
<reference evidence="2" key="1">
    <citation type="submission" date="2021-04" db="EMBL/GenBank/DDBJ databases">
        <authorList>
            <consortium name="Molecular Ecology Group"/>
        </authorList>
    </citation>
    <scope>NUCLEOTIDE SEQUENCE</scope>
</reference>
<feature type="non-terminal residue" evidence="2">
    <location>
        <position position="1"/>
    </location>
</feature>
<dbReference type="CDD" id="cd00063">
    <property type="entry name" value="FN3"/>
    <property type="match status" value="1"/>
</dbReference>
<name>A0A8S3ZXL2_9EUPU</name>
<dbReference type="EMBL" id="CAJHNH020007135">
    <property type="protein sequence ID" value="CAG5134403.1"/>
    <property type="molecule type" value="Genomic_DNA"/>
</dbReference>
<gene>
    <name evidence="2" type="ORF">CUNI_LOCUS19961</name>
</gene>
<sequence length="113" mass="12639">RYYIQRSGPGEEVTRIEVTPVSSSSFNVTKLHPSTTYTFQVFAENKLGSSPPSQPLTVTTNYLQIANQLKVPVFDARQRKLVVLPPSPSNDYCLRVEVRTNRGGWNPVNGCIK</sequence>